<evidence type="ECO:0000256" key="3">
    <source>
        <dbReference type="ARBA" id="ARBA00022475"/>
    </source>
</evidence>
<dbReference type="AlphaFoldDB" id="A0A9X8N6Z6"/>
<feature type="transmembrane region" description="Helical" evidence="7">
    <location>
        <begin position="260"/>
        <end position="282"/>
    </location>
</feature>
<dbReference type="InterPro" id="IPR035906">
    <property type="entry name" value="MetI-like_sf"/>
</dbReference>
<dbReference type="Proteomes" id="UP000184388">
    <property type="component" value="Unassembled WGS sequence"/>
</dbReference>
<evidence type="ECO:0000313" key="9">
    <source>
        <dbReference type="EMBL" id="SHN19069.1"/>
    </source>
</evidence>
<keyword evidence="3" id="KW-1003">Cell membrane</keyword>
<feature type="transmembrane region" description="Helical" evidence="7">
    <location>
        <begin position="98"/>
        <end position="122"/>
    </location>
</feature>
<evidence type="ECO:0000256" key="5">
    <source>
        <dbReference type="ARBA" id="ARBA00022989"/>
    </source>
</evidence>
<dbReference type="RefSeq" id="WP_107489731.1">
    <property type="nucleotide sequence ID" value="NZ_FRBK01000023.1"/>
</dbReference>
<keyword evidence="5 7" id="KW-1133">Transmembrane helix</keyword>
<dbReference type="GO" id="GO:0005886">
    <property type="term" value="C:plasma membrane"/>
    <property type="evidence" value="ECO:0007669"/>
    <property type="project" value="UniProtKB-SubCell"/>
</dbReference>
<dbReference type="EMBL" id="FRBK01000023">
    <property type="protein sequence ID" value="SHN19069.1"/>
    <property type="molecule type" value="Genomic_DNA"/>
</dbReference>
<evidence type="ECO:0000313" key="10">
    <source>
        <dbReference type="Proteomes" id="UP000184388"/>
    </source>
</evidence>
<feature type="transmembrane region" description="Helical" evidence="7">
    <location>
        <begin position="215"/>
        <end position="238"/>
    </location>
</feature>
<comment type="subcellular location">
    <subcellularLocation>
        <location evidence="1 7">Cell membrane</location>
        <topology evidence="1 7">Multi-pass membrane protein</topology>
    </subcellularLocation>
</comment>
<proteinExistence type="inferred from homology"/>
<name>A0A9X8N6Z6_9ACTN</name>
<keyword evidence="2 7" id="KW-0813">Transport</keyword>
<feature type="transmembrane region" description="Helical" evidence="7">
    <location>
        <begin position="143"/>
        <end position="166"/>
    </location>
</feature>
<evidence type="ECO:0000256" key="6">
    <source>
        <dbReference type="ARBA" id="ARBA00023136"/>
    </source>
</evidence>
<gene>
    <name evidence="9" type="ORF">SAMN05216268_12322</name>
</gene>
<dbReference type="Gene3D" id="1.10.3720.10">
    <property type="entry name" value="MetI-like"/>
    <property type="match status" value="1"/>
</dbReference>
<evidence type="ECO:0000256" key="1">
    <source>
        <dbReference type="ARBA" id="ARBA00004651"/>
    </source>
</evidence>
<dbReference type="PANTHER" id="PTHR43386:SF25">
    <property type="entry name" value="PEPTIDE ABC TRANSPORTER PERMEASE PROTEIN"/>
    <property type="match status" value="1"/>
</dbReference>
<feature type="domain" description="ABC transmembrane type-1" evidence="8">
    <location>
        <begin position="94"/>
        <end position="283"/>
    </location>
</feature>
<feature type="transmembrane region" description="Helical" evidence="7">
    <location>
        <begin position="178"/>
        <end position="195"/>
    </location>
</feature>
<dbReference type="Pfam" id="PF00528">
    <property type="entry name" value="BPD_transp_1"/>
    <property type="match status" value="1"/>
</dbReference>
<protein>
    <submittedName>
        <fullName evidence="9">Peptide/nickel transport system permease protein</fullName>
    </submittedName>
</protein>
<keyword evidence="6 7" id="KW-0472">Membrane</keyword>
<organism evidence="9 10">
    <name type="scientific">Streptomyces yunnanensis</name>
    <dbReference type="NCBI Taxonomy" id="156453"/>
    <lineage>
        <taxon>Bacteria</taxon>
        <taxon>Bacillati</taxon>
        <taxon>Actinomycetota</taxon>
        <taxon>Actinomycetes</taxon>
        <taxon>Kitasatosporales</taxon>
        <taxon>Streptomycetaceae</taxon>
        <taxon>Streptomyces</taxon>
    </lineage>
</organism>
<dbReference type="SUPFAM" id="SSF161098">
    <property type="entry name" value="MetI-like"/>
    <property type="match status" value="1"/>
</dbReference>
<dbReference type="PROSITE" id="PS50928">
    <property type="entry name" value="ABC_TM1"/>
    <property type="match status" value="1"/>
</dbReference>
<dbReference type="PANTHER" id="PTHR43386">
    <property type="entry name" value="OLIGOPEPTIDE TRANSPORT SYSTEM PERMEASE PROTEIN APPC"/>
    <property type="match status" value="1"/>
</dbReference>
<keyword evidence="4 7" id="KW-0812">Transmembrane</keyword>
<dbReference type="CDD" id="cd06261">
    <property type="entry name" value="TM_PBP2"/>
    <property type="match status" value="1"/>
</dbReference>
<dbReference type="InterPro" id="IPR050366">
    <property type="entry name" value="BP-dependent_transpt_permease"/>
</dbReference>
<comment type="similarity">
    <text evidence="7">Belongs to the binding-protein-dependent transport system permease family.</text>
</comment>
<sequence>MTCRRMPPARQALTAVRKVVRSACPRLPLGSGLSTVPVALVLTVTLLAAVRPELLTQHAPDATSAQTLRPPGSGHLFGTDELGRDVFSRLVHGTRLSLLIGAGATAIGATVGTLIGLAAGLFGNAVDGVLMRCTEVLMAFPELLLALLVITVTGPGTANMVLSVGIAGAPGYARVARARVLAVRGAGFVEAGLVLGLRRRHLVTRHILPNTLGPLLVLATVGFGGAMVSGAALSYLGLGPQPPSTDWGTLLADGQEYLQLAWWPTAFPGCAVTVLAMSVTAIGRRLGGSIIGVGR</sequence>
<reference evidence="10" key="1">
    <citation type="submission" date="2016-11" db="EMBL/GenBank/DDBJ databases">
        <authorList>
            <person name="Jaros S."/>
            <person name="Januszkiewicz K."/>
            <person name="Wedrychowicz H."/>
        </authorList>
    </citation>
    <scope>NUCLEOTIDE SEQUENCE [LARGE SCALE GENOMIC DNA]</scope>
    <source>
        <strain evidence="10">CGMCC 4.3555</strain>
    </source>
</reference>
<dbReference type="InterPro" id="IPR000515">
    <property type="entry name" value="MetI-like"/>
</dbReference>
<evidence type="ECO:0000256" key="4">
    <source>
        <dbReference type="ARBA" id="ARBA00022692"/>
    </source>
</evidence>
<evidence type="ECO:0000256" key="7">
    <source>
        <dbReference type="RuleBase" id="RU363032"/>
    </source>
</evidence>
<feature type="transmembrane region" description="Helical" evidence="7">
    <location>
        <begin position="27"/>
        <end position="50"/>
    </location>
</feature>
<accession>A0A9X8N6Z6</accession>
<evidence type="ECO:0000259" key="8">
    <source>
        <dbReference type="PROSITE" id="PS50928"/>
    </source>
</evidence>
<comment type="caution">
    <text evidence="9">The sequence shown here is derived from an EMBL/GenBank/DDBJ whole genome shotgun (WGS) entry which is preliminary data.</text>
</comment>
<evidence type="ECO:0000256" key="2">
    <source>
        <dbReference type="ARBA" id="ARBA00022448"/>
    </source>
</evidence>
<dbReference type="GO" id="GO:0055085">
    <property type="term" value="P:transmembrane transport"/>
    <property type="evidence" value="ECO:0007669"/>
    <property type="project" value="InterPro"/>
</dbReference>